<evidence type="ECO:0000313" key="2">
    <source>
        <dbReference type="Proteomes" id="UP000683000"/>
    </source>
</evidence>
<dbReference type="AlphaFoldDB" id="A0A8I2YUZ3"/>
<proteinExistence type="predicted"/>
<protein>
    <submittedName>
        <fullName evidence="1">Uncharacterized protein</fullName>
    </submittedName>
</protein>
<sequence length="70" mass="8043">MDASECDEKYKPDTRLRFAFRNEPSESSWPHKIVDRHHHMGLLLCDGGLKLVIPVIWLMLLEDATGSAHQ</sequence>
<dbReference type="Proteomes" id="UP000683000">
    <property type="component" value="Unassembled WGS sequence"/>
</dbReference>
<accession>A0A8I2YUZ3</accession>
<dbReference type="EMBL" id="JAGFBS010000006">
    <property type="protein sequence ID" value="KAG6378539.1"/>
    <property type="molecule type" value="Genomic_DNA"/>
</dbReference>
<organism evidence="1 2">
    <name type="scientific">Boletus reticuloceps</name>
    <dbReference type="NCBI Taxonomy" id="495285"/>
    <lineage>
        <taxon>Eukaryota</taxon>
        <taxon>Fungi</taxon>
        <taxon>Dikarya</taxon>
        <taxon>Basidiomycota</taxon>
        <taxon>Agaricomycotina</taxon>
        <taxon>Agaricomycetes</taxon>
        <taxon>Agaricomycetidae</taxon>
        <taxon>Boletales</taxon>
        <taxon>Boletineae</taxon>
        <taxon>Boletaceae</taxon>
        <taxon>Boletoideae</taxon>
        <taxon>Boletus</taxon>
    </lineage>
</organism>
<comment type="caution">
    <text evidence="1">The sequence shown here is derived from an EMBL/GenBank/DDBJ whole genome shotgun (WGS) entry which is preliminary data.</text>
</comment>
<name>A0A8I2YUZ3_9AGAM</name>
<gene>
    <name evidence="1" type="ORF">JVT61DRAFT_12803</name>
</gene>
<evidence type="ECO:0000313" key="1">
    <source>
        <dbReference type="EMBL" id="KAG6378539.1"/>
    </source>
</evidence>
<reference evidence="1" key="1">
    <citation type="submission" date="2021-03" db="EMBL/GenBank/DDBJ databases">
        <title>Evolutionary innovations through gain and loss of genes in the ectomycorrhizal Boletales.</title>
        <authorList>
            <person name="Wu G."/>
            <person name="Miyauchi S."/>
            <person name="Morin E."/>
            <person name="Yang Z.-L."/>
            <person name="Xu J."/>
            <person name="Martin F.M."/>
        </authorList>
    </citation>
    <scope>NUCLEOTIDE SEQUENCE</scope>
    <source>
        <strain evidence="1">BR01</strain>
    </source>
</reference>
<keyword evidence="2" id="KW-1185">Reference proteome</keyword>